<comment type="caution">
    <text evidence="9">The sequence shown here is derived from an EMBL/GenBank/DDBJ whole genome shotgun (WGS) entry which is preliminary data.</text>
</comment>
<feature type="transmembrane region" description="Helical" evidence="6">
    <location>
        <begin position="676"/>
        <end position="700"/>
    </location>
</feature>
<evidence type="ECO:0000313" key="10">
    <source>
        <dbReference type="Proteomes" id="UP001153642"/>
    </source>
</evidence>
<feature type="domain" description="ABC3 transporter permease C-terminal" evidence="7">
    <location>
        <begin position="679"/>
        <end position="787"/>
    </location>
</feature>
<keyword evidence="3 6" id="KW-0812">Transmembrane</keyword>
<evidence type="ECO:0000259" key="8">
    <source>
        <dbReference type="Pfam" id="PF12704"/>
    </source>
</evidence>
<keyword evidence="2" id="KW-1003">Cell membrane</keyword>
<dbReference type="InterPro" id="IPR050250">
    <property type="entry name" value="Macrolide_Exporter_MacB"/>
</dbReference>
<dbReference type="PANTHER" id="PTHR30572:SF18">
    <property type="entry name" value="ABC-TYPE MACROLIDE FAMILY EXPORT SYSTEM PERMEASE COMPONENT 2"/>
    <property type="match status" value="1"/>
</dbReference>
<keyword evidence="5 6" id="KW-0472">Membrane</keyword>
<proteinExistence type="predicted"/>
<evidence type="ECO:0000256" key="5">
    <source>
        <dbReference type="ARBA" id="ARBA00023136"/>
    </source>
</evidence>
<protein>
    <submittedName>
        <fullName evidence="9">ABC transporter permease</fullName>
    </submittedName>
</protein>
<dbReference type="Proteomes" id="UP001153642">
    <property type="component" value="Unassembled WGS sequence"/>
</dbReference>
<evidence type="ECO:0000256" key="2">
    <source>
        <dbReference type="ARBA" id="ARBA00022475"/>
    </source>
</evidence>
<feature type="transmembrane region" description="Helical" evidence="6">
    <location>
        <begin position="327"/>
        <end position="356"/>
    </location>
</feature>
<feature type="domain" description="MacB-like periplasmic core" evidence="8">
    <location>
        <begin position="20"/>
        <end position="238"/>
    </location>
</feature>
<evidence type="ECO:0000259" key="7">
    <source>
        <dbReference type="Pfam" id="PF02687"/>
    </source>
</evidence>
<dbReference type="EMBL" id="JAPMUA010000003">
    <property type="protein sequence ID" value="MDG3586029.1"/>
    <property type="molecule type" value="Genomic_DNA"/>
</dbReference>
<evidence type="ECO:0000256" key="3">
    <source>
        <dbReference type="ARBA" id="ARBA00022692"/>
    </source>
</evidence>
<dbReference type="PANTHER" id="PTHR30572">
    <property type="entry name" value="MEMBRANE COMPONENT OF TRANSPORTER-RELATED"/>
    <property type="match status" value="1"/>
</dbReference>
<dbReference type="RefSeq" id="WP_277900057.1">
    <property type="nucleotide sequence ID" value="NZ_JAPMUA010000003.1"/>
</dbReference>
<organism evidence="9 10">
    <name type="scientific">Galbibacter pacificus</name>
    <dbReference type="NCBI Taxonomy" id="2996052"/>
    <lineage>
        <taxon>Bacteria</taxon>
        <taxon>Pseudomonadati</taxon>
        <taxon>Bacteroidota</taxon>
        <taxon>Flavobacteriia</taxon>
        <taxon>Flavobacteriales</taxon>
        <taxon>Flavobacteriaceae</taxon>
        <taxon>Galbibacter</taxon>
    </lineage>
</organism>
<sequence length="799" mass="89885">MIKNYLKIAWRNLWKRKTHSLICIIGLSLGLTSCLLIATVVLNELSYDRNWSKSNRIYRLITTDKNFNTKTAYAPVPIAPEFKQDFPELENYCRMVSQEGAFKFNKTGETSITYLNAEETVWDLLNFKVLNGNPSVYKEGYPNLIITQKLKEQFFPNTDPVGQVIKSVSNYETAKNYLITGVIETLPTNSFFQSEAIVVEKLNPGNNVLNPRGASTWAQQFFLLRHDASPTQVAKQLNTWFYQKMKGTSWNLEFSLQPLQEVYLKSEAITSQKTKGNLMHLQVLSGIAILLLLIACINYVNLTTARIDVRAKETGVRKILGADRKVLFVQYLCESVLFFFISFCASLVLYLFLLPIVESFIGHPLSMNLLNHAPSVYTSVIALFLLSVITGIYPAILLSKPDPHVTVSKGHEVKRRNVVFQKTLVILQFAITSGVLIASLTVHEQMNYLFGKDLGYEAENLVRLDYTEYGSKAAFFKNELLRIPEVEQVSISRWYLPENGGTGSMEMEDPMNSNNKVKVWFINGDKDLSKTLRLHLVQGRNLDDPSLGGPSNTSENDTVANPIANPILITQSTAKRFGIAELNKPNKHLDAIPVGIVKDFHNQSLRSPMLPTVISLSKDAHSGYLLMRLSSGASTRVINKVKAAYQEFYPNNSFNLSWVKDGLEKEFRAEAKLQTFIQVFGGIIILLSCLGLFGLIMYMVQHRVKEISVRKVLGASVTQILVLLSKEAILLIILAVLVAVPVVWYGLDQWLRGYVYRIDLSGKVFVIGSLIIVCIAMITMSFLTLKAALEKPSQNLRTE</sequence>
<evidence type="ECO:0000256" key="4">
    <source>
        <dbReference type="ARBA" id="ARBA00022989"/>
    </source>
</evidence>
<name>A0ABT6FSJ9_9FLAO</name>
<comment type="subcellular location">
    <subcellularLocation>
        <location evidence="1">Cell membrane</location>
        <topology evidence="1">Multi-pass membrane protein</topology>
    </subcellularLocation>
</comment>
<dbReference type="Pfam" id="PF02687">
    <property type="entry name" value="FtsX"/>
    <property type="match status" value="2"/>
</dbReference>
<feature type="transmembrane region" description="Helical" evidence="6">
    <location>
        <begin position="279"/>
        <end position="300"/>
    </location>
</feature>
<feature type="transmembrane region" description="Helical" evidence="6">
    <location>
        <begin position="419"/>
        <end position="440"/>
    </location>
</feature>
<dbReference type="Pfam" id="PF12704">
    <property type="entry name" value="MacB_PCD"/>
    <property type="match status" value="1"/>
</dbReference>
<accession>A0ABT6FSJ9</accession>
<feature type="domain" description="ABC3 transporter permease C-terminal" evidence="7">
    <location>
        <begin position="287"/>
        <end position="402"/>
    </location>
</feature>
<reference evidence="9" key="1">
    <citation type="submission" date="2022-11" db="EMBL/GenBank/DDBJ databases">
        <title>High-quality draft genome sequence of Galbibacter sp. strain CMA-7.</title>
        <authorList>
            <person name="Wei L."/>
            <person name="Dong C."/>
            <person name="Shao Z."/>
        </authorList>
    </citation>
    <scope>NUCLEOTIDE SEQUENCE</scope>
    <source>
        <strain evidence="9">CMA-7</strain>
    </source>
</reference>
<dbReference type="InterPro" id="IPR003838">
    <property type="entry name" value="ABC3_permease_C"/>
</dbReference>
<dbReference type="PROSITE" id="PS51257">
    <property type="entry name" value="PROKAR_LIPOPROTEIN"/>
    <property type="match status" value="1"/>
</dbReference>
<keyword evidence="10" id="KW-1185">Reference proteome</keyword>
<dbReference type="InterPro" id="IPR025857">
    <property type="entry name" value="MacB_PCD"/>
</dbReference>
<evidence type="ECO:0000256" key="6">
    <source>
        <dbReference type="SAM" id="Phobius"/>
    </source>
</evidence>
<feature type="transmembrane region" description="Helical" evidence="6">
    <location>
        <begin position="764"/>
        <end position="785"/>
    </location>
</feature>
<feature type="transmembrane region" description="Helical" evidence="6">
    <location>
        <begin position="21"/>
        <end position="42"/>
    </location>
</feature>
<feature type="transmembrane region" description="Helical" evidence="6">
    <location>
        <begin position="720"/>
        <end position="744"/>
    </location>
</feature>
<gene>
    <name evidence="9" type="ORF">OSR52_09120</name>
</gene>
<evidence type="ECO:0000313" key="9">
    <source>
        <dbReference type="EMBL" id="MDG3586029.1"/>
    </source>
</evidence>
<keyword evidence="4 6" id="KW-1133">Transmembrane helix</keyword>
<evidence type="ECO:0000256" key="1">
    <source>
        <dbReference type="ARBA" id="ARBA00004651"/>
    </source>
</evidence>
<feature type="transmembrane region" description="Helical" evidence="6">
    <location>
        <begin position="376"/>
        <end position="398"/>
    </location>
</feature>